<dbReference type="InterPro" id="IPR015943">
    <property type="entry name" value="WD40/YVTN_repeat-like_dom_sf"/>
</dbReference>
<feature type="domain" description="Photosynthesis system II assembly factor Ycf48/Hcf136-like" evidence="2">
    <location>
        <begin position="83"/>
        <end position="155"/>
    </location>
</feature>
<name>A0A385TW55_PAELA</name>
<dbReference type="Gene3D" id="2.130.10.10">
    <property type="entry name" value="YVTN repeat-like/Quinoprotein amine dehydrogenase"/>
    <property type="match status" value="1"/>
</dbReference>
<dbReference type="SUPFAM" id="SSF110296">
    <property type="entry name" value="Oligoxyloglucan reducing end-specific cellobiohydrolase"/>
    <property type="match status" value="1"/>
</dbReference>
<feature type="region of interest" description="Disordered" evidence="1">
    <location>
        <begin position="16"/>
        <end position="76"/>
    </location>
</feature>
<proteinExistence type="predicted"/>
<dbReference type="Proteomes" id="UP000266552">
    <property type="component" value="Chromosome"/>
</dbReference>
<reference evidence="3 4" key="1">
    <citation type="submission" date="2018-09" db="EMBL/GenBank/DDBJ databases">
        <title>Genome Sequence of Paenibacillus lautus Strain E7593-69, Azo Dye-Degrading Bacteria, Isolated from Commercial Tattoo Inks.</title>
        <authorList>
            <person name="Nho S.W."/>
            <person name="Kim S.-J."/>
            <person name="Kweon O."/>
            <person name="Cerniglia C.E."/>
        </authorList>
    </citation>
    <scope>NUCLEOTIDE SEQUENCE [LARGE SCALE GENOMIC DNA]</scope>
    <source>
        <strain evidence="3 4">E7593-69</strain>
    </source>
</reference>
<protein>
    <recommendedName>
        <fullName evidence="2">Photosynthesis system II assembly factor Ycf48/Hcf136-like domain-containing protein</fullName>
    </recommendedName>
</protein>
<dbReference type="EMBL" id="CP032412">
    <property type="protein sequence ID" value="AYB47741.1"/>
    <property type="molecule type" value="Genomic_DNA"/>
</dbReference>
<evidence type="ECO:0000256" key="1">
    <source>
        <dbReference type="SAM" id="MobiDB-lite"/>
    </source>
</evidence>
<organism evidence="3 4">
    <name type="scientific">Paenibacillus lautus</name>
    <name type="common">Bacillus lautus</name>
    <dbReference type="NCBI Taxonomy" id="1401"/>
    <lineage>
        <taxon>Bacteria</taxon>
        <taxon>Bacillati</taxon>
        <taxon>Bacillota</taxon>
        <taxon>Bacilli</taxon>
        <taxon>Bacillales</taxon>
        <taxon>Paenibacillaceae</taxon>
        <taxon>Paenibacillus</taxon>
    </lineage>
</organism>
<dbReference type="AlphaFoldDB" id="A0A385TW55"/>
<feature type="compositionally biased region" description="Acidic residues" evidence="1">
    <location>
        <begin position="67"/>
        <end position="76"/>
    </location>
</feature>
<gene>
    <name evidence="3" type="ORF">D5F53_06955</name>
</gene>
<evidence type="ECO:0000259" key="2">
    <source>
        <dbReference type="Pfam" id="PF14870"/>
    </source>
</evidence>
<dbReference type="InterPro" id="IPR028203">
    <property type="entry name" value="PSII_CF48-like_dom"/>
</dbReference>
<dbReference type="KEGG" id="plw:D5F53_06955"/>
<evidence type="ECO:0000313" key="3">
    <source>
        <dbReference type="EMBL" id="AYB47741.1"/>
    </source>
</evidence>
<keyword evidence="4" id="KW-1185">Reference proteome</keyword>
<accession>A0A385TW55</accession>
<sequence>MLMMLIAVSVAAGCQSTDKGNGAGPLPTEASANSPKGDIPETTPPSGTDETSGHTDGSAGNGSAADTQEDPAAEPDVDLSDVTAVRLVNHNSGWIGGEGWIAFSDDGGTEWEVQAQPKGTVRQIFALNGKEAWTVMENNDLYRTTDGGETWNRIGSTPNAGFLHFISPETGFSGQAKTEDGGKTWSIQDMPDTTTRGHDQGAATDGVVQHFKNDGVKPGKLYVINETKTHN</sequence>
<evidence type="ECO:0000313" key="4">
    <source>
        <dbReference type="Proteomes" id="UP000266552"/>
    </source>
</evidence>
<dbReference type="Pfam" id="PF14870">
    <property type="entry name" value="PSII_BNR"/>
    <property type="match status" value="1"/>
</dbReference>